<organism evidence="2">
    <name type="scientific">hydrothermal vent metagenome</name>
    <dbReference type="NCBI Taxonomy" id="652676"/>
    <lineage>
        <taxon>unclassified sequences</taxon>
        <taxon>metagenomes</taxon>
        <taxon>ecological metagenomes</taxon>
    </lineage>
</organism>
<dbReference type="EMBL" id="UOEK01000347">
    <property type="protein sequence ID" value="VAW06348.1"/>
    <property type="molecule type" value="Genomic_DNA"/>
</dbReference>
<dbReference type="SUPFAM" id="SSF54909">
    <property type="entry name" value="Dimeric alpha+beta barrel"/>
    <property type="match status" value="1"/>
</dbReference>
<dbReference type="PANTHER" id="PTHR34474:SF2">
    <property type="entry name" value="SIGNAL TRANSDUCTION PROTEIN TRAP"/>
    <property type="match status" value="1"/>
</dbReference>
<proteinExistence type="predicted"/>
<name>A0A3B0SLN6_9ZZZZ</name>
<dbReference type="Pfam" id="PF03992">
    <property type="entry name" value="ABM"/>
    <property type="match status" value="1"/>
</dbReference>
<dbReference type="PROSITE" id="PS51725">
    <property type="entry name" value="ABM"/>
    <property type="match status" value="1"/>
</dbReference>
<sequence>MSIVVINAVAVPPQARDAFEGRFAARAGKVESATGFEGFELLRPAEGQDQYYVYTRWESQEAFDNWRTSQEFDRAHSADAKPPVGGESSVLHFEVVLDVKSAGS</sequence>
<dbReference type="InterPro" id="IPR050404">
    <property type="entry name" value="Heme-degrading_MO"/>
</dbReference>
<feature type="domain" description="ABM" evidence="1">
    <location>
        <begin position="3"/>
        <end position="93"/>
    </location>
</feature>
<evidence type="ECO:0000259" key="1">
    <source>
        <dbReference type="PROSITE" id="PS51725"/>
    </source>
</evidence>
<evidence type="ECO:0000313" key="2">
    <source>
        <dbReference type="EMBL" id="VAW06348.1"/>
    </source>
</evidence>
<reference evidence="2" key="1">
    <citation type="submission" date="2018-06" db="EMBL/GenBank/DDBJ databases">
        <authorList>
            <person name="Zhirakovskaya E."/>
        </authorList>
    </citation>
    <scope>NUCLEOTIDE SEQUENCE</scope>
</reference>
<dbReference type="PANTHER" id="PTHR34474">
    <property type="entry name" value="SIGNAL TRANSDUCTION PROTEIN TRAP"/>
    <property type="match status" value="1"/>
</dbReference>
<dbReference type="AlphaFoldDB" id="A0A3B0SLN6"/>
<dbReference type="Gene3D" id="3.30.70.100">
    <property type="match status" value="1"/>
</dbReference>
<accession>A0A3B0SLN6</accession>
<protein>
    <recommendedName>
        <fullName evidence="1">ABM domain-containing protein</fullName>
    </recommendedName>
</protein>
<gene>
    <name evidence="2" type="ORF">MNBD_ACTINO02-986</name>
</gene>
<dbReference type="InterPro" id="IPR007138">
    <property type="entry name" value="ABM_dom"/>
</dbReference>
<dbReference type="InterPro" id="IPR011008">
    <property type="entry name" value="Dimeric_a/b-barrel"/>
</dbReference>